<evidence type="ECO:0000256" key="8">
    <source>
        <dbReference type="ARBA" id="ARBA00048779"/>
    </source>
</evidence>
<feature type="binding site" evidence="10">
    <location>
        <begin position="185"/>
        <end position="187"/>
    </location>
    <ligand>
        <name>FAD</name>
        <dbReference type="ChEBI" id="CHEBI:57692"/>
    </ligand>
</feature>
<gene>
    <name evidence="12" type="ORF">BME96_12745</name>
</gene>
<keyword evidence="7" id="KW-0642">Proline metabolism</keyword>
<comment type="catalytic activity">
    <reaction evidence="8">
        <text>L-proline + a quinone = (S)-1-pyrroline-5-carboxylate + a quinol + H(+)</text>
        <dbReference type="Rhea" id="RHEA:23784"/>
        <dbReference type="ChEBI" id="CHEBI:15378"/>
        <dbReference type="ChEBI" id="CHEBI:17388"/>
        <dbReference type="ChEBI" id="CHEBI:24646"/>
        <dbReference type="ChEBI" id="CHEBI:60039"/>
        <dbReference type="ChEBI" id="CHEBI:132124"/>
        <dbReference type="EC" id="1.5.5.2"/>
    </reaction>
</comment>
<feature type="binding site" evidence="10">
    <location>
        <begin position="224"/>
        <end position="225"/>
    </location>
    <ligand>
        <name>FAD</name>
        <dbReference type="ChEBI" id="CHEBI:57692"/>
    </ligand>
</feature>
<feature type="binding site" evidence="10">
    <location>
        <position position="199"/>
    </location>
    <ligand>
        <name>FAD</name>
        <dbReference type="ChEBI" id="CHEBI:57692"/>
    </ligand>
</feature>
<evidence type="ECO:0000256" key="3">
    <source>
        <dbReference type="ARBA" id="ARBA00022630"/>
    </source>
</evidence>
<evidence type="ECO:0000259" key="11">
    <source>
        <dbReference type="Pfam" id="PF01619"/>
    </source>
</evidence>
<reference evidence="12 13" key="1">
    <citation type="submission" date="2016-11" db="EMBL/GenBank/DDBJ databases">
        <title>Complete genome sequencing of Virgibacillus halodenitrificans PDB-F2.</title>
        <authorList>
            <person name="Sun Z."/>
            <person name="Zhou Y."/>
            <person name="Li H."/>
        </authorList>
    </citation>
    <scope>NUCLEOTIDE SEQUENCE [LARGE SCALE GENOMIC DNA]</scope>
    <source>
        <strain evidence="12 13">PDB-F2</strain>
    </source>
</reference>
<feature type="binding site" evidence="9">
    <location>
        <position position="286"/>
    </location>
    <ligand>
        <name>substrate</name>
    </ligand>
</feature>
<dbReference type="GO" id="GO:0004657">
    <property type="term" value="F:proline dehydrogenase activity"/>
    <property type="evidence" value="ECO:0007669"/>
    <property type="project" value="UniProtKB-EC"/>
</dbReference>
<evidence type="ECO:0000256" key="9">
    <source>
        <dbReference type="PIRSR" id="PIRSR000196-1"/>
    </source>
</evidence>
<dbReference type="KEGG" id="vhl:BME96_12745"/>
<proteinExistence type="predicted"/>
<dbReference type="PIRSF" id="PIRSF000196">
    <property type="entry name" value="Pro_dehydrog"/>
    <property type="match status" value="1"/>
</dbReference>
<organism evidence="12 13">
    <name type="scientific">Virgibacillus halodenitrificans</name>
    <name type="common">Bacillus halodenitrificans</name>
    <dbReference type="NCBI Taxonomy" id="1482"/>
    <lineage>
        <taxon>Bacteria</taxon>
        <taxon>Bacillati</taxon>
        <taxon>Bacillota</taxon>
        <taxon>Bacilli</taxon>
        <taxon>Bacillales</taxon>
        <taxon>Bacillaceae</taxon>
        <taxon>Virgibacillus</taxon>
    </lineage>
</organism>
<dbReference type="GeneID" id="71515272"/>
<dbReference type="PANTHER" id="PTHR13914:SF0">
    <property type="entry name" value="PROLINE DEHYDROGENASE 1, MITOCHONDRIAL"/>
    <property type="match status" value="1"/>
</dbReference>
<dbReference type="Gene3D" id="3.20.20.220">
    <property type="match status" value="1"/>
</dbReference>
<feature type="binding site" evidence="10">
    <location>
        <position position="161"/>
    </location>
    <ligand>
        <name>FAD</name>
        <dbReference type="ChEBI" id="CHEBI:57692"/>
    </ligand>
</feature>
<dbReference type="GO" id="GO:0000166">
    <property type="term" value="F:nucleotide binding"/>
    <property type="evidence" value="ECO:0007669"/>
    <property type="project" value="UniProtKB-KW"/>
</dbReference>
<evidence type="ECO:0000313" key="12">
    <source>
        <dbReference type="EMBL" id="APC49008.1"/>
    </source>
</evidence>
<keyword evidence="3" id="KW-0285">Flavoprotein</keyword>
<dbReference type="SUPFAM" id="SSF51730">
    <property type="entry name" value="FAD-linked oxidoreductase"/>
    <property type="match status" value="1"/>
</dbReference>
<evidence type="ECO:0000256" key="4">
    <source>
        <dbReference type="ARBA" id="ARBA00022741"/>
    </source>
</evidence>
<feature type="binding site" evidence="10">
    <location>
        <position position="133"/>
    </location>
    <ligand>
        <name>FAD</name>
        <dbReference type="ChEBI" id="CHEBI:57692"/>
    </ligand>
</feature>
<dbReference type="Proteomes" id="UP000182945">
    <property type="component" value="Chromosome"/>
</dbReference>
<evidence type="ECO:0000313" key="13">
    <source>
        <dbReference type="Proteomes" id="UP000182945"/>
    </source>
</evidence>
<dbReference type="AlphaFoldDB" id="A0AAC9J1W4"/>
<dbReference type="InterPro" id="IPR002872">
    <property type="entry name" value="Proline_DH_dom"/>
</dbReference>
<keyword evidence="5 10" id="KW-0274">FAD</keyword>
<keyword evidence="6" id="KW-0560">Oxidoreductase</keyword>
<dbReference type="InterPro" id="IPR015659">
    <property type="entry name" value="Proline_oxidase"/>
</dbReference>
<evidence type="ECO:0000256" key="1">
    <source>
        <dbReference type="ARBA" id="ARBA00004739"/>
    </source>
</evidence>
<evidence type="ECO:0000256" key="6">
    <source>
        <dbReference type="ARBA" id="ARBA00023002"/>
    </source>
</evidence>
<dbReference type="EC" id="1.5.5.2" evidence="2"/>
<dbReference type="RefSeq" id="WP_071649260.1">
    <property type="nucleotide sequence ID" value="NZ_CP017962.1"/>
</dbReference>
<dbReference type="EMBL" id="CP017962">
    <property type="protein sequence ID" value="APC49008.1"/>
    <property type="molecule type" value="Genomic_DNA"/>
</dbReference>
<evidence type="ECO:0000256" key="7">
    <source>
        <dbReference type="ARBA" id="ARBA00023062"/>
    </source>
</evidence>
<evidence type="ECO:0000256" key="2">
    <source>
        <dbReference type="ARBA" id="ARBA00012695"/>
    </source>
</evidence>
<dbReference type="GO" id="GO:0010133">
    <property type="term" value="P:L-proline catabolic process to L-glutamate"/>
    <property type="evidence" value="ECO:0007669"/>
    <property type="project" value="InterPro"/>
</dbReference>
<dbReference type="Pfam" id="PF01619">
    <property type="entry name" value="Pro_dh"/>
    <property type="match status" value="1"/>
</dbReference>
<dbReference type="InterPro" id="IPR029041">
    <property type="entry name" value="FAD-linked_oxidoreductase-like"/>
</dbReference>
<feature type="binding site" evidence="9">
    <location>
        <position position="287"/>
    </location>
    <ligand>
        <name>substrate</name>
    </ligand>
</feature>
<sequence>MEQLMRNFFLFLSKNKTLTNAAKNYGLRFGAARFVAGIDIEHAARKINNLNEEGFAVTVDHLGEFIDNEQEARESAAECIHAITVIGNKKLDSEVSLKMTSMGLDISRELVMENMRKILDTAREYNVTVTIDMEDHTRCGKTLEIFKELRKEYDNVGTVLQAYLYRTEEDLQDLSTYEPYLRIVKGAYKEPQEVAFPKKKDVDENYKKLIKQNLKNGHYTAIGTHDEDIIYYVKRLEQLEDISRDQFEFQMLYGIRLDLQQRLRMEGYKVRVYLPYGNDWYGYNMRRLAERPANVLFVLKGVVK</sequence>
<dbReference type="PANTHER" id="PTHR13914">
    <property type="entry name" value="PROLINE OXIDASE"/>
    <property type="match status" value="1"/>
</dbReference>
<feature type="binding site" evidence="9">
    <location>
        <position position="98"/>
    </location>
    <ligand>
        <name>substrate</name>
    </ligand>
</feature>
<feature type="domain" description="Proline dehydrogenase" evidence="11">
    <location>
        <begin position="44"/>
        <end position="298"/>
    </location>
</feature>
<evidence type="ECO:0000256" key="5">
    <source>
        <dbReference type="ARBA" id="ARBA00022827"/>
    </source>
</evidence>
<evidence type="ECO:0000256" key="10">
    <source>
        <dbReference type="PIRSR" id="PIRSR000196-2"/>
    </source>
</evidence>
<accession>A0AAC9J1W4</accession>
<dbReference type="InterPro" id="IPR008219">
    <property type="entry name" value="PRODH_bac_arc"/>
</dbReference>
<keyword evidence="4 10" id="KW-0547">Nucleotide-binding</keyword>
<protein>
    <recommendedName>
        <fullName evidence="2">proline dehydrogenase</fullName>
        <ecNumber evidence="2">1.5.5.2</ecNumber>
    </recommendedName>
</protein>
<name>A0AAC9J1W4_VIRHA</name>
<comment type="cofactor">
    <cofactor evidence="10">
        <name>FAD</name>
        <dbReference type="ChEBI" id="CHEBI:57692"/>
    </cofactor>
    <text evidence="10">Binds 1 FAD per subunit.</text>
</comment>
<comment type="pathway">
    <text evidence="1">Amino-acid degradation; L-proline degradation into L-glutamate; L-glutamate from L-proline: step 1/2.</text>
</comment>